<comment type="caution">
    <text evidence="1">The sequence shown here is derived from an EMBL/GenBank/DDBJ whole genome shotgun (WGS) entry which is preliminary data.</text>
</comment>
<accession>A0A2P6QS30</accession>
<proteinExistence type="predicted"/>
<name>A0A2P6QS30_ROSCH</name>
<keyword evidence="2" id="KW-1185">Reference proteome</keyword>
<organism evidence="1 2">
    <name type="scientific">Rosa chinensis</name>
    <name type="common">China rose</name>
    <dbReference type="NCBI Taxonomy" id="74649"/>
    <lineage>
        <taxon>Eukaryota</taxon>
        <taxon>Viridiplantae</taxon>
        <taxon>Streptophyta</taxon>
        <taxon>Embryophyta</taxon>
        <taxon>Tracheophyta</taxon>
        <taxon>Spermatophyta</taxon>
        <taxon>Magnoliopsida</taxon>
        <taxon>eudicotyledons</taxon>
        <taxon>Gunneridae</taxon>
        <taxon>Pentapetalae</taxon>
        <taxon>rosids</taxon>
        <taxon>fabids</taxon>
        <taxon>Rosales</taxon>
        <taxon>Rosaceae</taxon>
        <taxon>Rosoideae</taxon>
        <taxon>Rosoideae incertae sedis</taxon>
        <taxon>Rosa</taxon>
    </lineage>
</organism>
<dbReference type="STRING" id="74649.A0A2P6QS30"/>
<evidence type="ECO:0000313" key="2">
    <source>
        <dbReference type="Proteomes" id="UP000238479"/>
    </source>
</evidence>
<dbReference type="Gramene" id="PRQ36968">
    <property type="protein sequence ID" value="PRQ36968"/>
    <property type="gene ID" value="RchiOBHm_Chr4g0397371"/>
</dbReference>
<sequence length="95" mass="10580">MGIFEPFRPIGYTTTSVPFSVQRPSALKPSSPSASAKPSKFTIAQSSLWSSSVRNCRRRFGLLLRTWTTVYTFAAYGTDIAVFKRSHQVATWSIS</sequence>
<dbReference type="Proteomes" id="UP000238479">
    <property type="component" value="Chromosome 4"/>
</dbReference>
<reference evidence="1 2" key="1">
    <citation type="journal article" date="2018" name="Nat. Genet.">
        <title>The Rosa genome provides new insights in the design of modern roses.</title>
        <authorList>
            <person name="Bendahmane M."/>
        </authorList>
    </citation>
    <scope>NUCLEOTIDE SEQUENCE [LARGE SCALE GENOMIC DNA]</scope>
    <source>
        <strain evidence="2">cv. Old Blush</strain>
    </source>
</reference>
<protein>
    <submittedName>
        <fullName evidence="1">Uncharacterized protein</fullName>
    </submittedName>
</protein>
<dbReference type="EMBL" id="PDCK01000042">
    <property type="protein sequence ID" value="PRQ36968.1"/>
    <property type="molecule type" value="Genomic_DNA"/>
</dbReference>
<dbReference type="AlphaFoldDB" id="A0A2P6QS30"/>
<evidence type="ECO:0000313" key="1">
    <source>
        <dbReference type="EMBL" id="PRQ36968.1"/>
    </source>
</evidence>
<gene>
    <name evidence="1" type="ORF">RchiOBHm_Chr4g0397371</name>
</gene>